<comment type="catalytic activity">
    <reaction evidence="8 9">
        <text>(R)-pantoate + NADP(+) = 2-dehydropantoate + NADPH + H(+)</text>
        <dbReference type="Rhea" id="RHEA:16233"/>
        <dbReference type="ChEBI" id="CHEBI:11561"/>
        <dbReference type="ChEBI" id="CHEBI:15378"/>
        <dbReference type="ChEBI" id="CHEBI:15980"/>
        <dbReference type="ChEBI" id="CHEBI:57783"/>
        <dbReference type="ChEBI" id="CHEBI:58349"/>
        <dbReference type="EC" id="1.1.1.169"/>
    </reaction>
</comment>
<organism evidence="12 13">
    <name type="scientific">Belliella filtrata</name>
    <dbReference type="NCBI Taxonomy" id="2923435"/>
    <lineage>
        <taxon>Bacteria</taxon>
        <taxon>Pseudomonadati</taxon>
        <taxon>Bacteroidota</taxon>
        <taxon>Cytophagia</taxon>
        <taxon>Cytophagales</taxon>
        <taxon>Cyclobacteriaceae</taxon>
        <taxon>Belliella</taxon>
    </lineage>
</organism>
<protein>
    <recommendedName>
        <fullName evidence="4 9">2-dehydropantoate 2-reductase</fullName>
        <ecNumber evidence="3 9">1.1.1.169</ecNumber>
    </recommendedName>
    <alternativeName>
        <fullName evidence="7 9">Ketopantoate reductase</fullName>
    </alternativeName>
</protein>
<evidence type="ECO:0000256" key="5">
    <source>
        <dbReference type="ARBA" id="ARBA00022857"/>
    </source>
</evidence>
<keyword evidence="5 9" id="KW-0521">NADP</keyword>
<evidence type="ECO:0000256" key="2">
    <source>
        <dbReference type="ARBA" id="ARBA00007870"/>
    </source>
</evidence>
<dbReference type="SUPFAM" id="SSF48179">
    <property type="entry name" value="6-phosphogluconate dehydrogenase C-terminal domain-like"/>
    <property type="match status" value="1"/>
</dbReference>
<evidence type="ECO:0000256" key="7">
    <source>
        <dbReference type="ARBA" id="ARBA00032024"/>
    </source>
</evidence>
<comment type="caution">
    <text evidence="12">The sequence shown here is derived from an EMBL/GenBank/DDBJ whole genome shotgun (WGS) entry which is preliminary data.</text>
</comment>
<evidence type="ECO:0000259" key="11">
    <source>
        <dbReference type="Pfam" id="PF08546"/>
    </source>
</evidence>
<dbReference type="NCBIfam" id="TIGR00745">
    <property type="entry name" value="apbA_panE"/>
    <property type="match status" value="1"/>
</dbReference>
<comment type="pathway">
    <text evidence="1 9">Cofactor biosynthesis; (R)-pantothenate biosynthesis; (R)-pantoate from 3-methyl-2-oxobutanoate: step 2/2.</text>
</comment>
<dbReference type="InterPro" id="IPR013752">
    <property type="entry name" value="KPA_reductase"/>
</dbReference>
<dbReference type="Proteomes" id="UP001165489">
    <property type="component" value="Unassembled WGS sequence"/>
</dbReference>
<evidence type="ECO:0000256" key="9">
    <source>
        <dbReference type="RuleBase" id="RU362068"/>
    </source>
</evidence>
<comment type="similarity">
    <text evidence="2 9">Belongs to the ketopantoate reductase family.</text>
</comment>
<evidence type="ECO:0000259" key="10">
    <source>
        <dbReference type="Pfam" id="PF02558"/>
    </source>
</evidence>
<sequence>MKICFFGVGGVGGYFGALVSNKFKNEHEVYFIARGSHKDAICSNGLTLKKAGGEEIISIVPKLCTDTTENLPICDIIVLSVKGYDLEKATKDIAKIANENTIILPLLNGVDIYERIRKHLNIGVVLPSCVYVGTHIESPGIIYQKGGSCKISIGRDPMFPEFYPEQLLDILMESDIDYSWEDDVYVSIWSKYMFVAAFGLVTATYSKTIGEILADSELSKLTKSVMAEIEKITKKLEIPLSSDIVEKSFNKAKQFPFETKTSFQRDVEIKGKKNEFDLFGETLIRLGKKLNIQAPQTRYIYEKFLETSKEKTGSSTTCL</sequence>
<comment type="function">
    <text evidence="9">Catalyzes the NADPH-dependent reduction of ketopantoate into pantoic acid.</text>
</comment>
<evidence type="ECO:0000313" key="13">
    <source>
        <dbReference type="Proteomes" id="UP001165489"/>
    </source>
</evidence>
<keyword evidence="6 9" id="KW-0560">Oxidoreductase</keyword>
<dbReference type="Pfam" id="PF08546">
    <property type="entry name" value="ApbA_C"/>
    <property type="match status" value="1"/>
</dbReference>
<dbReference type="PANTHER" id="PTHR21708">
    <property type="entry name" value="PROBABLE 2-DEHYDROPANTOATE 2-REDUCTASE"/>
    <property type="match status" value="1"/>
</dbReference>
<evidence type="ECO:0000256" key="3">
    <source>
        <dbReference type="ARBA" id="ARBA00013014"/>
    </source>
</evidence>
<dbReference type="PANTHER" id="PTHR21708:SF26">
    <property type="entry name" value="2-DEHYDROPANTOATE 2-REDUCTASE"/>
    <property type="match status" value="1"/>
</dbReference>
<dbReference type="InterPro" id="IPR003710">
    <property type="entry name" value="ApbA"/>
</dbReference>
<evidence type="ECO:0000313" key="12">
    <source>
        <dbReference type="EMBL" id="MCH7408926.1"/>
    </source>
</evidence>
<dbReference type="EMBL" id="JAKZGP010000010">
    <property type="protein sequence ID" value="MCH7408926.1"/>
    <property type="molecule type" value="Genomic_DNA"/>
</dbReference>
<dbReference type="Pfam" id="PF02558">
    <property type="entry name" value="ApbA"/>
    <property type="match status" value="1"/>
</dbReference>
<feature type="domain" description="Ketopantoate reductase C-terminal" evidence="11">
    <location>
        <begin position="187"/>
        <end position="302"/>
    </location>
</feature>
<gene>
    <name evidence="12" type="ORF">MM239_05940</name>
</gene>
<evidence type="ECO:0000256" key="4">
    <source>
        <dbReference type="ARBA" id="ARBA00019465"/>
    </source>
</evidence>
<dbReference type="RefSeq" id="WP_241347287.1">
    <property type="nucleotide sequence ID" value="NZ_JAKZGP010000010.1"/>
</dbReference>
<dbReference type="Gene3D" id="3.40.50.720">
    <property type="entry name" value="NAD(P)-binding Rossmann-like Domain"/>
    <property type="match status" value="1"/>
</dbReference>
<dbReference type="InterPro" id="IPR036291">
    <property type="entry name" value="NAD(P)-bd_dom_sf"/>
</dbReference>
<keyword evidence="9" id="KW-0566">Pantothenate biosynthesis</keyword>
<dbReference type="SUPFAM" id="SSF51735">
    <property type="entry name" value="NAD(P)-binding Rossmann-fold domains"/>
    <property type="match status" value="1"/>
</dbReference>
<name>A0ABS9UXL6_9BACT</name>
<dbReference type="InterPro" id="IPR013332">
    <property type="entry name" value="KPR_N"/>
</dbReference>
<dbReference type="InterPro" id="IPR051402">
    <property type="entry name" value="KPR-Related"/>
</dbReference>
<evidence type="ECO:0000256" key="6">
    <source>
        <dbReference type="ARBA" id="ARBA00023002"/>
    </source>
</evidence>
<feature type="domain" description="Ketopantoate reductase N-terminal" evidence="10">
    <location>
        <begin position="3"/>
        <end position="155"/>
    </location>
</feature>
<accession>A0ABS9UXL6</accession>
<dbReference type="InterPro" id="IPR013328">
    <property type="entry name" value="6PGD_dom2"/>
</dbReference>
<proteinExistence type="inferred from homology"/>
<evidence type="ECO:0000256" key="1">
    <source>
        <dbReference type="ARBA" id="ARBA00004994"/>
    </source>
</evidence>
<dbReference type="EC" id="1.1.1.169" evidence="3 9"/>
<dbReference type="Gene3D" id="1.10.1040.10">
    <property type="entry name" value="N-(1-d-carboxylethyl)-l-norvaline Dehydrogenase, domain 2"/>
    <property type="match status" value="1"/>
</dbReference>
<evidence type="ECO:0000256" key="8">
    <source>
        <dbReference type="ARBA" id="ARBA00048793"/>
    </source>
</evidence>
<dbReference type="InterPro" id="IPR008927">
    <property type="entry name" value="6-PGluconate_DH-like_C_sf"/>
</dbReference>
<reference evidence="12" key="1">
    <citation type="submission" date="2022-03" db="EMBL/GenBank/DDBJ databases">
        <title>De novo assembled genomes of Belliella spp. (Cyclobacteriaceae) strains.</title>
        <authorList>
            <person name="Szabo A."/>
            <person name="Korponai K."/>
            <person name="Felfoldi T."/>
        </authorList>
    </citation>
    <scope>NUCLEOTIDE SEQUENCE</scope>
    <source>
        <strain evidence="12">DSM 111904</strain>
    </source>
</reference>
<keyword evidence="13" id="KW-1185">Reference proteome</keyword>